<organism evidence="2">
    <name type="scientific">Musca domestica</name>
    <name type="common">House fly</name>
    <dbReference type="NCBI Taxonomy" id="7370"/>
    <lineage>
        <taxon>Eukaryota</taxon>
        <taxon>Metazoa</taxon>
        <taxon>Ecdysozoa</taxon>
        <taxon>Arthropoda</taxon>
        <taxon>Hexapoda</taxon>
        <taxon>Insecta</taxon>
        <taxon>Pterygota</taxon>
        <taxon>Neoptera</taxon>
        <taxon>Endopterygota</taxon>
        <taxon>Diptera</taxon>
        <taxon>Brachycera</taxon>
        <taxon>Muscomorpha</taxon>
        <taxon>Muscoidea</taxon>
        <taxon>Muscidae</taxon>
        <taxon>Musca</taxon>
    </lineage>
</organism>
<protein>
    <submittedName>
        <fullName evidence="4">Uncharacterized protein LOC101896082</fullName>
    </submittedName>
</protein>
<evidence type="ECO:0000313" key="3">
    <source>
        <dbReference type="Proteomes" id="UP001652621"/>
    </source>
</evidence>
<evidence type="ECO:0000313" key="4">
    <source>
        <dbReference type="RefSeq" id="XP_011293736.1"/>
    </source>
</evidence>
<dbReference type="AlphaFoldDB" id="A0A1I8M5E7"/>
<gene>
    <name evidence="2" type="primary">101896082</name>
    <name evidence="4" type="synonym">LOC101896082</name>
</gene>
<evidence type="ECO:0000313" key="2">
    <source>
        <dbReference type="EnsemblMetazoa" id="MDOA001429-PB"/>
    </source>
</evidence>
<dbReference type="InterPro" id="IPR054721">
    <property type="entry name" value="GEO12453p1-like"/>
</dbReference>
<dbReference type="KEGG" id="mde:101896082"/>
<feature type="chain" id="PRO_5044559873" evidence="1">
    <location>
        <begin position="19"/>
        <end position="83"/>
    </location>
</feature>
<dbReference type="Proteomes" id="UP001652621">
    <property type="component" value="Unplaced"/>
</dbReference>
<sequence>MFKFMTICLFALLALASAKPHLLTTGVSYATPVVAPVHAVAAPVAFATPVVASSAYYPAYTSSYYHPAYATYPHLGATYFVRR</sequence>
<dbReference type="Pfam" id="PF22861">
    <property type="entry name" value="GEO12453p1-like"/>
    <property type="match status" value="1"/>
</dbReference>
<reference evidence="2" key="1">
    <citation type="submission" date="2020-05" db="UniProtKB">
        <authorList>
            <consortium name="EnsemblMetazoa"/>
        </authorList>
    </citation>
    <scope>IDENTIFICATION</scope>
    <source>
        <strain evidence="2">Aabys</strain>
    </source>
</reference>
<dbReference type="EnsemblMetazoa" id="MDOA001429-RB">
    <property type="protein sequence ID" value="MDOA001429-PB"/>
    <property type="gene ID" value="MDOA001429"/>
</dbReference>
<feature type="signal peptide" evidence="1">
    <location>
        <begin position="1"/>
        <end position="18"/>
    </location>
</feature>
<dbReference type="RefSeq" id="XP_011293736.1">
    <property type="nucleotide sequence ID" value="XM_011295434.1"/>
</dbReference>
<keyword evidence="3" id="KW-1185">Reference proteome</keyword>
<accession>A0A1I8M5E7</accession>
<name>A0A1I8M5E7_MUSDO</name>
<keyword evidence="1" id="KW-0732">Signal</keyword>
<evidence type="ECO:0000256" key="1">
    <source>
        <dbReference type="SAM" id="SignalP"/>
    </source>
</evidence>
<proteinExistence type="predicted"/>
<dbReference type="VEuPathDB" id="VectorBase:MDOMA2_001611"/>
<dbReference type="VEuPathDB" id="VectorBase:MDOA001429"/>
<dbReference type="GeneID" id="101896082"/>
<reference evidence="4" key="2">
    <citation type="submission" date="2025-04" db="UniProtKB">
        <authorList>
            <consortium name="RefSeq"/>
        </authorList>
    </citation>
    <scope>IDENTIFICATION</scope>
    <source>
        <strain evidence="4">Aabys</strain>
    </source>
</reference>